<dbReference type="AlphaFoldDB" id="A0A0A8UTI8"/>
<keyword evidence="2" id="KW-1185">Reference proteome</keyword>
<name>A0A0A8UTI8_LEGHA</name>
<reference evidence="2" key="1">
    <citation type="submission" date="2014-09" db="EMBL/GenBank/DDBJ databases">
        <authorList>
            <person name="Gomez-Valero L."/>
        </authorList>
    </citation>
    <scope>NUCLEOTIDE SEQUENCE [LARGE SCALE GENOMIC DNA]</scope>
    <source>
        <strain evidence="2">ATCC35250</strain>
    </source>
</reference>
<dbReference type="Proteomes" id="UP000032803">
    <property type="component" value="Chromosome I"/>
</dbReference>
<accession>A0A0A8UTI8</accession>
<sequence>MCGRFAIDTDYKKSKNSLAFTKWNFFPNNFNVGGQSLERKATLNKNT</sequence>
<proteinExistence type="predicted"/>
<dbReference type="KEGG" id="lha:LHA_3161"/>
<evidence type="ECO:0000313" key="1">
    <source>
        <dbReference type="EMBL" id="CEK12145.1"/>
    </source>
</evidence>
<dbReference type="HOGENOM" id="CLU_3169694_0_0_6"/>
<gene>
    <name evidence="1" type="ORF">LHA_3161</name>
</gene>
<protein>
    <submittedName>
        <fullName evidence="1">Uncharacterized protein</fullName>
    </submittedName>
</protein>
<evidence type="ECO:0000313" key="2">
    <source>
        <dbReference type="Proteomes" id="UP000032803"/>
    </source>
</evidence>
<dbReference type="EMBL" id="LN681225">
    <property type="protein sequence ID" value="CEK12145.1"/>
    <property type="molecule type" value="Genomic_DNA"/>
</dbReference>
<organism evidence="1 2">
    <name type="scientific">Legionella hackeliae</name>
    <dbReference type="NCBI Taxonomy" id="449"/>
    <lineage>
        <taxon>Bacteria</taxon>
        <taxon>Pseudomonadati</taxon>
        <taxon>Pseudomonadota</taxon>
        <taxon>Gammaproteobacteria</taxon>
        <taxon>Legionellales</taxon>
        <taxon>Legionellaceae</taxon>
        <taxon>Legionella</taxon>
    </lineage>
</organism>